<evidence type="ECO:0000256" key="2">
    <source>
        <dbReference type="SAM" id="MobiDB-lite"/>
    </source>
</evidence>
<gene>
    <name evidence="4" type="ORF">NTEN_LOCUS1714</name>
</gene>
<feature type="region of interest" description="Disordered" evidence="2">
    <location>
        <begin position="372"/>
        <end position="391"/>
    </location>
</feature>
<keyword evidence="3" id="KW-0812">Transmembrane</keyword>
<evidence type="ECO:0000256" key="1">
    <source>
        <dbReference type="SAM" id="Coils"/>
    </source>
</evidence>
<evidence type="ECO:0000313" key="5">
    <source>
        <dbReference type="Proteomes" id="UP000479000"/>
    </source>
</evidence>
<feature type="transmembrane region" description="Helical" evidence="3">
    <location>
        <begin position="618"/>
        <end position="639"/>
    </location>
</feature>
<dbReference type="Proteomes" id="UP000479000">
    <property type="component" value="Unassembled WGS sequence"/>
</dbReference>
<evidence type="ECO:0000256" key="3">
    <source>
        <dbReference type="SAM" id="Phobius"/>
    </source>
</evidence>
<proteinExistence type="predicted"/>
<keyword evidence="5" id="KW-1185">Reference proteome</keyword>
<sequence length="689" mass="78641">ILREVRTNLETEVAASREQITELSKRLQETNAMLKNQENVVIDCSKLTEANAQMEQQLIHNRNYIEKLETDMKKLKESSSAALSDLKIELESKNAYITRLEEGSEASNEFLQEENSKLNKKIANLIHQTHTLDEQLERAQLDNEMKDKKLCELVFESNSQKEEFKAFKLRADEERTKLEDELKTLVDCNRKIEMDTEIKADLEKQLNVLTEKLKSLELELQMKKDSEELLGLEIHSLNEAKGKLEKMVSESYENVKLAQEKDEAIENWRSKCKSLEEKFQQEKKTAENELDALRNSLNEFQINRDLNRETVLELKKQLEEKEDELFKLNETYLVKLASAETDVANVNAANASLAKKIEELENAIVESESKAQRFEESLSKQQQQTREIEEENRKLKNEIALSEMSSNQVDALVARNKEYVARLDEEEEKILNLQSENDELRRSLELKHAESSGYNSEIQRLNNALQAEIAKSEKAAKDNTQIANSYTQLQCQIQHKGKSAGRITHPTSKTADGAQGEIGGRAFQSRGQPPEAKRCHNESSSCPPSVPTSKATNTNQRVVQELKTKLAAEEGKVKAAYTNVEGKVDRKTTSILVLKLFLGLYLDERLRKSFIGQKCWRMSWTLIAMQGAAICLVVVLSLCTTSTKCASMAHHHTHQTNKERVEDGGFAPRDHEHMKSGEHHSEFDHEAIL</sequence>
<accession>A0A6H5FYZ6</accession>
<feature type="region of interest" description="Disordered" evidence="2">
    <location>
        <begin position="649"/>
        <end position="689"/>
    </location>
</feature>
<feature type="region of interest" description="Disordered" evidence="2">
    <location>
        <begin position="498"/>
        <end position="555"/>
    </location>
</feature>
<feature type="non-terminal residue" evidence="4">
    <location>
        <position position="1"/>
    </location>
</feature>
<feature type="coiled-coil region" evidence="1">
    <location>
        <begin position="65"/>
        <end position="128"/>
    </location>
</feature>
<keyword evidence="3" id="KW-0472">Membrane</keyword>
<feature type="compositionally biased region" description="Polar residues" evidence="2">
    <location>
        <begin position="538"/>
        <end position="555"/>
    </location>
</feature>
<name>A0A6H5FYZ6_9HEMI</name>
<feature type="compositionally biased region" description="Basic and acidic residues" evidence="2">
    <location>
        <begin position="656"/>
        <end position="689"/>
    </location>
</feature>
<keyword evidence="3" id="KW-1133">Transmembrane helix</keyword>
<keyword evidence="1" id="KW-0175">Coiled coil</keyword>
<evidence type="ECO:0000313" key="4">
    <source>
        <dbReference type="EMBL" id="CAA9994898.1"/>
    </source>
</evidence>
<feature type="non-terminal residue" evidence="4">
    <location>
        <position position="689"/>
    </location>
</feature>
<dbReference type="EMBL" id="CADCXU010002796">
    <property type="protein sequence ID" value="CAA9994898.1"/>
    <property type="molecule type" value="Genomic_DNA"/>
</dbReference>
<feature type="coiled-coil region" evidence="1">
    <location>
        <begin position="6"/>
        <end position="40"/>
    </location>
</feature>
<feature type="coiled-coil region" evidence="1">
    <location>
        <begin position="192"/>
        <end position="226"/>
    </location>
</feature>
<dbReference type="AlphaFoldDB" id="A0A6H5FYZ6"/>
<protein>
    <submittedName>
        <fullName evidence="4">Uncharacterized protein</fullName>
    </submittedName>
</protein>
<reference evidence="4 5" key="1">
    <citation type="submission" date="2020-02" db="EMBL/GenBank/DDBJ databases">
        <authorList>
            <person name="Ferguson B K."/>
        </authorList>
    </citation>
    <scope>NUCLEOTIDE SEQUENCE [LARGE SCALE GENOMIC DNA]</scope>
</reference>
<organism evidence="4 5">
    <name type="scientific">Nesidiocoris tenuis</name>
    <dbReference type="NCBI Taxonomy" id="355587"/>
    <lineage>
        <taxon>Eukaryota</taxon>
        <taxon>Metazoa</taxon>
        <taxon>Ecdysozoa</taxon>
        <taxon>Arthropoda</taxon>
        <taxon>Hexapoda</taxon>
        <taxon>Insecta</taxon>
        <taxon>Pterygota</taxon>
        <taxon>Neoptera</taxon>
        <taxon>Paraneoptera</taxon>
        <taxon>Hemiptera</taxon>
        <taxon>Heteroptera</taxon>
        <taxon>Panheteroptera</taxon>
        <taxon>Cimicomorpha</taxon>
        <taxon>Miridae</taxon>
        <taxon>Dicyphina</taxon>
        <taxon>Nesidiocoris</taxon>
    </lineage>
</organism>